<protein>
    <submittedName>
        <fullName evidence="2">Uncharacterized protein</fullName>
    </submittedName>
</protein>
<dbReference type="HOGENOM" id="CLU_133377_0_0_1"/>
<proteinExistence type="predicted"/>
<gene>
    <name evidence="2" type="ORF">UCRPA7_4370</name>
</gene>
<dbReference type="eggNOG" id="ENOG502T7EG">
    <property type="taxonomic scope" value="Eukaryota"/>
</dbReference>
<dbReference type="RefSeq" id="XP_007915105.1">
    <property type="nucleotide sequence ID" value="XM_007916914.1"/>
</dbReference>
<name>R8BLK0_PHAM7</name>
<feature type="signal peptide" evidence="1">
    <location>
        <begin position="1"/>
        <end position="18"/>
    </location>
</feature>
<reference evidence="3" key="1">
    <citation type="journal article" date="2013" name="Genome Announc.">
        <title>Draft genome sequence of the ascomycete Phaeoacremonium aleophilum strain UCR-PA7, a causal agent of the esca disease complex in grapevines.</title>
        <authorList>
            <person name="Blanco-Ulate B."/>
            <person name="Rolshausen P."/>
            <person name="Cantu D."/>
        </authorList>
    </citation>
    <scope>NUCLEOTIDE SEQUENCE [LARGE SCALE GENOMIC DNA]</scope>
    <source>
        <strain evidence="3">UCR-PA7</strain>
    </source>
</reference>
<evidence type="ECO:0000313" key="3">
    <source>
        <dbReference type="Proteomes" id="UP000014074"/>
    </source>
</evidence>
<keyword evidence="3" id="KW-1185">Reference proteome</keyword>
<dbReference type="KEGG" id="tmn:UCRPA7_4370"/>
<dbReference type="GeneID" id="19324815"/>
<organism evidence="2 3">
    <name type="scientific">Phaeoacremonium minimum (strain UCR-PA7)</name>
    <name type="common">Esca disease fungus</name>
    <name type="synonym">Togninia minima</name>
    <dbReference type="NCBI Taxonomy" id="1286976"/>
    <lineage>
        <taxon>Eukaryota</taxon>
        <taxon>Fungi</taxon>
        <taxon>Dikarya</taxon>
        <taxon>Ascomycota</taxon>
        <taxon>Pezizomycotina</taxon>
        <taxon>Sordariomycetes</taxon>
        <taxon>Sordariomycetidae</taxon>
        <taxon>Togniniales</taxon>
        <taxon>Togniniaceae</taxon>
        <taxon>Phaeoacremonium</taxon>
    </lineage>
</organism>
<evidence type="ECO:0000313" key="2">
    <source>
        <dbReference type="EMBL" id="EOO00150.1"/>
    </source>
</evidence>
<evidence type="ECO:0000256" key="1">
    <source>
        <dbReference type="SAM" id="SignalP"/>
    </source>
</evidence>
<dbReference type="Proteomes" id="UP000014074">
    <property type="component" value="Unassembled WGS sequence"/>
</dbReference>
<accession>R8BLK0</accession>
<keyword evidence="1" id="KW-0732">Signal</keyword>
<feature type="chain" id="PRO_5004452120" evidence="1">
    <location>
        <begin position="19"/>
        <end position="190"/>
    </location>
</feature>
<dbReference type="EMBL" id="KB933104">
    <property type="protein sequence ID" value="EOO00150.1"/>
    <property type="molecule type" value="Genomic_DNA"/>
</dbReference>
<dbReference type="AlphaFoldDB" id="R8BLK0"/>
<sequence length="190" mass="20636">MLTKSFLLLTFLAAAVRAVIVPKDLSDGVWDLWEDEDGSTVAQRDTSFSAKFAFEKARNAAAARRATAASPTGSEADLFKRQYPNCETGCTGGDTYDHDDYITAVTLMQGYCDGGAKVGTRNSKVFSAGSAMVYICNSSGIGGQGCSRTEWDHFNELMDINCGLWKGSYTWINDWAKTYGRDVAGARICN</sequence>
<dbReference type="OrthoDB" id="4688353at2759"/>